<keyword evidence="3 7" id="KW-0489">Methyltransferase</keyword>
<organism evidence="7 8">
    <name type="scientific">Ornithinibacillus xuwenensis</name>
    <dbReference type="NCBI Taxonomy" id="3144668"/>
    <lineage>
        <taxon>Bacteria</taxon>
        <taxon>Bacillati</taxon>
        <taxon>Bacillota</taxon>
        <taxon>Bacilli</taxon>
        <taxon>Bacillales</taxon>
        <taxon>Bacillaceae</taxon>
        <taxon>Ornithinibacillus</taxon>
    </lineage>
</organism>
<dbReference type="SUPFAM" id="SSF53335">
    <property type="entry name" value="S-adenosyl-L-methionine-dependent methyltransferases"/>
    <property type="match status" value="1"/>
</dbReference>
<evidence type="ECO:0000313" key="8">
    <source>
        <dbReference type="Proteomes" id="UP001444625"/>
    </source>
</evidence>
<protein>
    <recommendedName>
        <fullName evidence="2">site-specific DNA-methyltransferase (adenine-specific)</fullName>
        <ecNumber evidence="2">2.1.1.72</ecNumber>
    </recommendedName>
</protein>
<gene>
    <name evidence="7" type="ORF">ABC228_00460</name>
</gene>
<dbReference type="RefSeq" id="WP_345823122.1">
    <property type="nucleotide sequence ID" value="NZ_JBDIML010000001.1"/>
</dbReference>
<evidence type="ECO:0000256" key="5">
    <source>
        <dbReference type="ARBA" id="ARBA00022691"/>
    </source>
</evidence>
<sequence>MASRFSPLRYPGGKNKTYQYVKHLITQNGLSSYIEPYAGGAAVALRLLINNDVKQIIINDFDRGIYSLWKIIKENHHDLITMIEDTPINMEEWYKQKKVQLNKNNIDELTLAFSTLFLNRTNRSGIIKAGVIGGKNQDGNYKIDCRFNKSEIIKRINLIASFSNRIKVCNLDAIDFINTEIKHTRKSLTFFDPPYYDKGPELYTNFYSHEDHVELAKTINKYMANRYWILTYDVAEQIEKLYRQHDKNKYYLNYSIAEPTRGQEFMFFSKKIDKGSIEDYLKII</sequence>
<comment type="catalytic activity">
    <reaction evidence="6">
        <text>a 2'-deoxyadenosine in DNA + S-adenosyl-L-methionine = an N(6)-methyl-2'-deoxyadenosine in DNA + S-adenosyl-L-homocysteine + H(+)</text>
        <dbReference type="Rhea" id="RHEA:15197"/>
        <dbReference type="Rhea" id="RHEA-COMP:12418"/>
        <dbReference type="Rhea" id="RHEA-COMP:12419"/>
        <dbReference type="ChEBI" id="CHEBI:15378"/>
        <dbReference type="ChEBI" id="CHEBI:57856"/>
        <dbReference type="ChEBI" id="CHEBI:59789"/>
        <dbReference type="ChEBI" id="CHEBI:90615"/>
        <dbReference type="ChEBI" id="CHEBI:90616"/>
        <dbReference type="EC" id="2.1.1.72"/>
    </reaction>
</comment>
<evidence type="ECO:0000256" key="6">
    <source>
        <dbReference type="ARBA" id="ARBA00047942"/>
    </source>
</evidence>
<dbReference type="PANTHER" id="PTHR30481">
    <property type="entry name" value="DNA ADENINE METHYLASE"/>
    <property type="match status" value="1"/>
</dbReference>
<dbReference type="InterPro" id="IPR023095">
    <property type="entry name" value="Ade_MeTrfase_dom_2"/>
</dbReference>
<keyword evidence="4" id="KW-0808">Transferase</keyword>
<evidence type="ECO:0000313" key="7">
    <source>
        <dbReference type="EMBL" id="MEN2765646.1"/>
    </source>
</evidence>
<proteinExistence type="inferred from homology"/>
<evidence type="ECO:0000256" key="4">
    <source>
        <dbReference type="ARBA" id="ARBA00022679"/>
    </source>
</evidence>
<dbReference type="Gene3D" id="3.40.50.150">
    <property type="entry name" value="Vaccinia Virus protein VP39"/>
    <property type="match status" value="1"/>
</dbReference>
<dbReference type="PIRSF" id="PIRSF000398">
    <property type="entry name" value="M_m6A_EcoRV"/>
    <property type="match status" value="1"/>
</dbReference>
<comment type="similarity">
    <text evidence="1">Belongs to the N(4)/N(6)-methyltransferase family.</text>
</comment>
<keyword evidence="8" id="KW-1185">Reference proteome</keyword>
<dbReference type="InterPro" id="IPR012263">
    <property type="entry name" value="M_m6A_EcoRV"/>
</dbReference>
<dbReference type="PANTHER" id="PTHR30481:SF2">
    <property type="entry name" value="SITE-SPECIFIC DNA-METHYLTRANSFERASE (ADENINE-SPECIFIC)"/>
    <property type="match status" value="1"/>
</dbReference>
<accession>A0ABU9XD10</accession>
<evidence type="ECO:0000256" key="2">
    <source>
        <dbReference type="ARBA" id="ARBA00011900"/>
    </source>
</evidence>
<name>A0ABU9XD10_9BACI</name>
<dbReference type="Gene3D" id="1.10.1020.10">
    <property type="entry name" value="Adenine-specific Methyltransferase, Domain 2"/>
    <property type="match status" value="1"/>
</dbReference>
<dbReference type="GO" id="GO:0008168">
    <property type="term" value="F:methyltransferase activity"/>
    <property type="evidence" value="ECO:0007669"/>
    <property type="project" value="UniProtKB-KW"/>
</dbReference>
<evidence type="ECO:0000256" key="3">
    <source>
        <dbReference type="ARBA" id="ARBA00022603"/>
    </source>
</evidence>
<reference evidence="7 8" key="1">
    <citation type="submission" date="2024-05" db="EMBL/GenBank/DDBJ databases">
        <authorList>
            <person name="Haq I."/>
            <person name="Ullah Z."/>
            <person name="Ahmad R."/>
            <person name="Li M."/>
            <person name="Tong Y."/>
        </authorList>
    </citation>
    <scope>NUCLEOTIDE SEQUENCE [LARGE SCALE GENOMIC DNA]</scope>
    <source>
        <strain evidence="7 8">16A2E</strain>
    </source>
</reference>
<dbReference type="InterPro" id="IPR012327">
    <property type="entry name" value="MeTrfase_D12"/>
</dbReference>
<dbReference type="EC" id="2.1.1.72" evidence="2"/>
<dbReference type="Pfam" id="PF02086">
    <property type="entry name" value="MethyltransfD12"/>
    <property type="match status" value="1"/>
</dbReference>
<dbReference type="GO" id="GO:0032259">
    <property type="term" value="P:methylation"/>
    <property type="evidence" value="ECO:0007669"/>
    <property type="project" value="UniProtKB-KW"/>
</dbReference>
<dbReference type="EMBL" id="JBDIML010000001">
    <property type="protein sequence ID" value="MEN2765646.1"/>
    <property type="molecule type" value="Genomic_DNA"/>
</dbReference>
<dbReference type="PRINTS" id="PR00505">
    <property type="entry name" value="D12N6MTFRASE"/>
</dbReference>
<dbReference type="Proteomes" id="UP001444625">
    <property type="component" value="Unassembled WGS sequence"/>
</dbReference>
<keyword evidence="5" id="KW-0949">S-adenosyl-L-methionine</keyword>
<dbReference type="InterPro" id="IPR029063">
    <property type="entry name" value="SAM-dependent_MTases_sf"/>
</dbReference>
<evidence type="ECO:0000256" key="1">
    <source>
        <dbReference type="ARBA" id="ARBA00006594"/>
    </source>
</evidence>
<comment type="caution">
    <text evidence="7">The sequence shown here is derived from an EMBL/GenBank/DDBJ whole genome shotgun (WGS) entry which is preliminary data.</text>
</comment>